<dbReference type="GO" id="GO:0009190">
    <property type="term" value="P:cyclic nucleotide biosynthetic process"/>
    <property type="evidence" value="ECO:0007669"/>
    <property type="project" value="InterPro"/>
</dbReference>
<comment type="caution">
    <text evidence="3">The sequence shown here is derived from an EMBL/GenBank/DDBJ whole genome shotgun (WGS) entry which is preliminary data.</text>
</comment>
<dbReference type="SMART" id="SM00240">
    <property type="entry name" value="FHA"/>
    <property type="match status" value="1"/>
</dbReference>
<dbReference type="InterPro" id="IPR050697">
    <property type="entry name" value="Adenylyl/Guanylyl_Cyclase_3/4"/>
</dbReference>
<dbReference type="InterPro" id="IPR008984">
    <property type="entry name" value="SMAD_FHA_dom_sf"/>
</dbReference>
<evidence type="ECO:0000259" key="2">
    <source>
        <dbReference type="PROSITE" id="PS50125"/>
    </source>
</evidence>
<dbReference type="Proteomes" id="UP000286947">
    <property type="component" value="Unassembled WGS sequence"/>
</dbReference>
<dbReference type="GO" id="GO:0004016">
    <property type="term" value="F:adenylate cyclase activity"/>
    <property type="evidence" value="ECO:0007669"/>
    <property type="project" value="UniProtKB-EC"/>
</dbReference>
<proteinExistence type="predicted"/>
<dbReference type="SUPFAM" id="SSF49879">
    <property type="entry name" value="SMAD/FHA domain"/>
    <property type="match status" value="1"/>
</dbReference>
<dbReference type="CDD" id="cd00060">
    <property type="entry name" value="FHA"/>
    <property type="match status" value="1"/>
</dbReference>
<dbReference type="InterPro" id="IPR000253">
    <property type="entry name" value="FHA_dom"/>
</dbReference>
<sequence length="334" mass="36440">MQDTFEKAVVFVDLSSSTTLFEAIGDKDATGFVRRITSDIATHLQQHGGKVLKFLGDGVMAIFDEAEFAVRACLQLGTVFMASDALSMGGVLAPDHGVAVRVGIDYGAVIEVDNDAYGDIVNVASRLLTLAKPGELLLTAAVYTQLAFSTREGCRRLGRVFLRGKSSPELIYGLNLSVESSESGDITQFNDTGASVKHFISGDIVSSIELQFGQTPYFFGNESMPVTIGRSSECDLVVPDNRVSRTHVRLDWFDGQFYLTDISINGTMVQYGTSDLESSFPLSLRRQRCALSRDGYIILGLLDRHKKVDESGQNMPPFLRFSITNKKIGHPEAG</sequence>
<dbReference type="AlphaFoldDB" id="A0A433SAV6"/>
<name>A0A433SAV6_9BURK</name>
<dbReference type="Gene3D" id="3.30.70.1230">
    <property type="entry name" value="Nucleotide cyclase"/>
    <property type="match status" value="1"/>
</dbReference>
<dbReference type="GO" id="GO:0035556">
    <property type="term" value="P:intracellular signal transduction"/>
    <property type="evidence" value="ECO:0007669"/>
    <property type="project" value="InterPro"/>
</dbReference>
<evidence type="ECO:0000313" key="4">
    <source>
        <dbReference type="Proteomes" id="UP000286947"/>
    </source>
</evidence>
<dbReference type="PROSITE" id="PS50006">
    <property type="entry name" value="FHA_DOMAIN"/>
    <property type="match status" value="1"/>
</dbReference>
<dbReference type="Gene3D" id="2.60.200.20">
    <property type="match status" value="1"/>
</dbReference>
<gene>
    <name evidence="3" type="primary">cyaB</name>
    <name evidence="3" type="ORF">CUZ56_02674</name>
</gene>
<evidence type="ECO:0000313" key="3">
    <source>
        <dbReference type="EMBL" id="RUS65829.1"/>
    </source>
</evidence>
<accession>A0A433SAV6</accession>
<dbReference type="SUPFAM" id="SSF55073">
    <property type="entry name" value="Nucleotide cyclase"/>
    <property type="match status" value="1"/>
</dbReference>
<dbReference type="PANTHER" id="PTHR43081">
    <property type="entry name" value="ADENYLATE CYCLASE, TERMINAL-DIFFERENTIATION SPECIFIC-RELATED"/>
    <property type="match status" value="1"/>
</dbReference>
<dbReference type="RefSeq" id="WP_126980833.1">
    <property type="nucleotide sequence ID" value="NZ_CAWUGC010000003.1"/>
</dbReference>
<keyword evidence="3" id="KW-0456">Lyase</keyword>
<dbReference type="InterPro" id="IPR001054">
    <property type="entry name" value="A/G_cyclase"/>
</dbReference>
<dbReference type="CDD" id="cd07302">
    <property type="entry name" value="CHD"/>
    <property type="match status" value="1"/>
</dbReference>
<evidence type="ECO:0000259" key="1">
    <source>
        <dbReference type="PROSITE" id="PS50006"/>
    </source>
</evidence>
<keyword evidence="4" id="KW-1185">Reference proteome</keyword>
<dbReference type="OrthoDB" id="9801841at2"/>
<dbReference type="EC" id="4.6.1.1" evidence="3"/>
<dbReference type="SMART" id="SM00044">
    <property type="entry name" value="CYCc"/>
    <property type="match status" value="1"/>
</dbReference>
<dbReference type="PANTHER" id="PTHR43081:SF1">
    <property type="entry name" value="ADENYLATE CYCLASE, TERMINAL-DIFFERENTIATION SPECIFIC"/>
    <property type="match status" value="1"/>
</dbReference>
<organism evidence="3 4">
    <name type="scientific">Saezia sanguinis</name>
    <dbReference type="NCBI Taxonomy" id="1965230"/>
    <lineage>
        <taxon>Bacteria</taxon>
        <taxon>Pseudomonadati</taxon>
        <taxon>Pseudomonadota</taxon>
        <taxon>Betaproteobacteria</taxon>
        <taxon>Burkholderiales</taxon>
        <taxon>Saeziaceae</taxon>
        <taxon>Saezia</taxon>
    </lineage>
</organism>
<dbReference type="EMBL" id="PQSP01000009">
    <property type="protein sequence ID" value="RUS65829.1"/>
    <property type="molecule type" value="Genomic_DNA"/>
</dbReference>
<feature type="domain" description="Guanylate cyclase" evidence="2">
    <location>
        <begin position="8"/>
        <end position="128"/>
    </location>
</feature>
<dbReference type="InterPro" id="IPR029787">
    <property type="entry name" value="Nucleotide_cyclase"/>
</dbReference>
<reference evidence="3 4" key="1">
    <citation type="submission" date="2018-01" db="EMBL/GenBank/DDBJ databases">
        <title>Saezia sanguinis gen. nov., sp. nov., in the order Burkholderiales isolated from human blood.</title>
        <authorList>
            <person name="Medina-Pascual M.J."/>
            <person name="Valdezate S."/>
            <person name="Monzon S."/>
            <person name="Cuesta I."/>
            <person name="Carrasco G."/>
            <person name="Villalon P."/>
            <person name="Saez-Nieto J.A."/>
        </authorList>
    </citation>
    <scope>NUCLEOTIDE SEQUENCE [LARGE SCALE GENOMIC DNA]</scope>
    <source>
        <strain evidence="3 4">CNM695-12</strain>
    </source>
</reference>
<dbReference type="Pfam" id="PF00211">
    <property type="entry name" value="Guanylate_cyc"/>
    <property type="match status" value="1"/>
</dbReference>
<protein>
    <submittedName>
        <fullName evidence="3">Adenylate cyclase 2</fullName>
        <ecNumber evidence="3">4.6.1.1</ecNumber>
    </submittedName>
</protein>
<feature type="domain" description="FHA" evidence="1">
    <location>
        <begin position="226"/>
        <end position="270"/>
    </location>
</feature>
<dbReference type="PROSITE" id="PS50125">
    <property type="entry name" value="GUANYLATE_CYCLASE_2"/>
    <property type="match status" value="1"/>
</dbReference>
<dbReference type="Pfam" id="PF00498">
    <property type="entry name" value="FHA"/>
    <property type="match status" value="1"/>
</dbReference>